<gene>
    <name evidence="1" type="ORF">ACFQSB_34120</name>
</gene>
<name>A0ABW2PGW6_9ACTN</name>
<organism evidence="1 2">
    <name type="scientific">Sphaerisporangium rhizosphaerae</name>
    <dbReference type="NCBI Taxonomy" id="2269375"/>
    <lineage>
        <taxon>Bacteria</taxon>
        <taxon>Bacillati</taxon>
        <taxon>Actinomycetota</taxon>
        <taxon>Actinomycetes</taxon>
        <taxon>Streptosporangiales</taxon>
        <taxon>Streptosporangiaceae</taxon>
        <taxon>Sphaerisporangium</taxon>
    </lineage>
</organism>
<dbReference type="Proteomes" id="UP001596496">
    <property type="component" value="Unassembled WGS sequence"/>
</dbReference>
<keyword evidence="2" id="KW-1185">Reference proteome</keyword>
<accession>A0ABW2PGW6</accession>
<comment type="caution">
    <text evidence="1">The sequence shown here is derived from an EMBL/GenBank/DDBJ whole genome shotgun (WGS) entry which is preliminary data.</text>
</comment>
<dbReference type="EMBL" id="JBHTCG010000036">
    <property type="protein sequence ID" value="MFC7387285.1"/>
    <property type="molecule type" value="Genomic_DNA"/>
</dbReference>
<evidence type="ECO:0000313" key="2">
    <source>
        <dbReference type="Proteomes" id="UP001596496"/>
    </source>
</evidence>
<evidence type="ECO:0000313" key="1">
    <source>
        <dbReference type="EMBL" id="MFC7387285.1"/>
    </source>
</evidence>
<reference evidence="2" key="1">
    <citation type="journal article" date="2019" name="Int. J. Syst. Evol. Microbiol.">
        <title>The Global Catalogue of Microorganisms (GCM) 10K type strain sequencing project: providing services to taxonomists for standard genome sequencing and annotation.</title>
        <authorList>
            <consortium name="The Broad Institute Genomics Platform"/>
            <consortium name="The Broad Institute Genome Sequencing Center for Infectious Disease"/>
            <person name="Wu L."/>
            <person name="Ma J."/>
        </authorList>
    </citation>
    <scope>NUCLEOTIDE SEQUENCE [LARGE SCALE GENOMIC DNA]</scope>
    <source>
        <strain evidence="2">CECT 7649</strain>
    </source>
</reference>
<dbReference type="RefSeq" id="WP_380830946.1">
    <property type="nucleotide sequence ID" value="NZ_JBHTCG010000036.1"/>
</dbReference>
<proteinExistence type="predicted"/>
<protein>
    <submittedName>
        <fullName evidence="1">Uncharacterized protein</fullName>
    </submittedName>
</protein>
<sequence length="142" mass="15366">MEKPTMTEAQALARVEQLINETVSALRPKPRLEVDPTSLRNGPCGNSVDSGSKGRIIVGRNYYLREIPKDQINAVALQVREYWKQRGYVIEGVSKTGKTIAARSTPDDFLLALDAVGDDGLGLGASSICVWPNGTPEPTSNP</sequence>